<evidence type="ECO:0000313" key="10">
    <source>
        <dbReference type="Proteomes" id="UP000484164"/>
    </source>
</evidence>
<sequence>MTKRYTPAWMLVILCTLFSSTFTFGQTYTESQGDIPDDLTYRHRLRQLERHEDAGWFASKKEDAKVDFDRYNEFFLNELLLSGDVLYGDDMTNYLNDIVDKLIASDRELRESIIVYTIKMDVPNAFMTADGHLFVSTGLLAQVQNETQLAFILAHEIGHFANNDVDREFDYNFEQSVRTTFGSKKSILSEYSYSKKLEESADEFATELLISSGAYNPENAIEIFDILLYSYLPFDEIEFNPHRLLPEGVSLPPTHIANEINEITAVDDYDDSESTHPNIKARREAYIDALLNAEFDKTVTESPLGVERFHAVQDIARKDVLRSDLIERDYSRAIYNAYVMTHRDSVVSPEIEAVIGYAIHAIAAYKVAGEYDEVAPDLEDVEGQSYGVNYFFEEISKLEATALAVSYNYALFKQFSDNSFIEMNYKESLKTLVVYFEKDHDDFIAAMDTTPVKDTLTDEEFEALSKLDKIRYKRELEGMGNQSWVSSVLHQFREDEQLIADFKTIRDASDESKSDYITINMSDIALSSSEIRNILNHEYALGINEAIVLAPSYIRLNEGKDNPLDIQETYYQRKHVSELMKYVFRQTRFQAHFLSPIDFRSNDGQDYRDFAFLRTWASEQLSHGRTVVNHSMQSEADALVERYGTPYVVMPLLLEIKEKDMSAQVLLGSLLYPVVLPFTAPWAIYEAFTPQYNQMFITFVFDLNNNEVMMVDIEEFDGSMSKDYASMIIYDAFFQIQNGK</sequence>
<dbReference type="GO" id="GO:0016020">
    <property type="term" value="C:membrane"/>
    <property type="evidence" value="ECO:0007669"/>
    <property type="project" value="TreeGrafter"/>
</dbReference>
<keyword evidence="5" id="KW-0862">Zinc</keyword>
<evidence type="ECO:0000256" key="6">
    <source>
        <dbReference type="ARBA" id="ARBA00023049"/>
    </source>
</evidence>
<dbReference type="GO" id="GO:0046872">
    <property type="term" value="F:metal ion binding"/>
    <property type="evidence" value="ECO:0007669"/>
    <property type="project" value="UniProtKB-KW"/>
</dbReference>
<evidence type="ECO:0000256" key="4">
    <source>
        <dbReference type="ARBA" id="ARBA00022801"/>
    </source>
</evidence>
<protein>
    <submittedName>
        <fullName evidence="9">M48 family metalloprotease</fullName>
    </submittedName>
</protein>
<dbReference type="OrthoDB" id="910748at2"/>
<evidence type="ECO:0000256" key="5">
    <source>
        <dbReference type="ARBA" id="ARBA00022833"/>
    </source>
</evidence>
<evidence type="ECO:0000256" key="2">
    <source>
        <dbReference type="ARBA" id="ARBA00022670"/>
    </source>
</evidence>
<comment type="cofactor">
    <cofactor evidence="1">
        <name>Zn(2+)</name>
        <dbReference type="ChEBI" id="CHEBI:29105"/>
    </cofactor>
</comment>
<feature type="chain" id="PRO_5027091197" evidence="7">
    <location>
        <begin position="26"/>
        <end position="740"/>
    </location>
</feature>
<reference evidence="9 10" key="1">
    <citation type="submission" date="2019-10" db="EMBL/GenBank/DDBJ databases">
        <title>Genome sequence of Phaeocystidibacter marisrubri JCM30614 (type strain).</title>
        <authorList>
            <person name="Bowman J.P."/>
        </authorList>
    </citation>
    <scope>NUCLEOTIDE SEQUENCE [LARGE SCALE GENOMIC DNA]</scope>
    <source>
        <strain evidence="9 10">JCM 30614</strain>
    </source>
</reference>
<dbReference type="EMBL" id="WBVQ01000001">
    <property type="protein sequence ID" value="KAB2818108.1"/>
    <property type="molecule type" value="Genomic_DNA"/>
</dbReference>
<dbReference type="RefSeq" id="WP_151692796.1">
    <property type="nucleotide sequence ID" value="NZ_BMGX01000002.1"/>
</dbReference>
<keyword evidence="7" id="KW-0732">Signal</keyword>
<evidence type="ECO:0000256" key="7">
    <source>
        <dbReference type="SAM" id="SignalP"/>
    </source>
</evidence>
<evidence type="ECO:0000256" key="1">
    <source>
        <dbReference type="ARBA" id="ARBA00001947"/>
    </source>
</evidence>
<keyword evidence="6 9" id="KW-0482">Metalloprotease</keyword>
<dbReference type="GO" id="GO:0051603">
    <property type="term" value="P:proteolysis involved in protein catabolic process"/>
    <property type="evidence" value="ECO:0007669"/>
    <property type="project" value="TreeGrafter"/>
</dbReference>
<keyword evidence="10" id="KW-1185">Reference proteome</keyword>
<name>A0A6L3ZKN6_9FLAO</name>
<evidence type="ECO:0000256" key="3">
    <source>
        <dbReference type="ARBA" id="ARBA00022723"/>
    </source>
</evidence>
<proteinExistence type="predicted"/>
<dbReference type="InterPro" id="IPR001915">
    <property type="entry name" value="Peptidase_M48"/>
</dbReference>
<dbReference type="GO" id="GO:0004222">
    <property type="term" value="F:metalloendopeptidase activity"/>
    <property type="evidence" value="ECO:0007669"/>
    <property type="project" value="InterPro"/>
</dbReference>
<keyword evidence="4" id="KW-0378">Hydrolase</keyword>
<dbReference type="InterPro" id="IPR051156">
    <property type="entry name" value="Mito/Outer_Membr_Metalloprot"/>
</dbReference>
<dbReference type="PANTHER" id="PTHR22726:SF1">
    <property type="entry name" value="METALLOENDOPEPTIDASE OMA1, MITOCHONDRIAL"/>
    <property type="match status" value="1"/>
</dbReference>
<accession>A0A6L3ZKN6</accession>
<evidence type="ECO:0000259" key="8">
    <source>
        <dbReference type="Pfam" id="PF01435"/>
    </source>
</evidence>
<keyword evidence="3" id="KW-0479">Metal-binding</keyword>
<comment type="caution">
    <text evidence="9">The sequence shown here is derived from an EMBL/GenBank/DDBJ whole genome shotgun (WGS) entry which is preliminary data.</text>
</comment>
<gene>
    <name evidence="9" type="ORF">F8C82_06815</name>
</gene>
<dbReference type="Gene3D" id="3.30.2010.10">
    <property type="entry name" value="Metalloproteases ('zincins'), catalytic domain"/>
    <property type="match status" value="1"/>
</dbReference>
<dbReference type="Pfam" id="PF01435">
    <property type="entry name" value="Peptidase_M48"/>
    <property type="match status" value="1"/>
</dbReference>
<keyword evidence="2 9" id="KW-0645">Protease</keyword>
<dbReference type="PANTHER" id="PTHR22726">
    <property type="entry name" value="METALLOENDOPEPTIDASE OMA1"/>
    <property type="match status" value="1"/>
</dbReference>
<feature type="signal peptide" evidence="7">
    <location>
        <begin position="1"/>
        <end position="25"/>
    </location>
</feature>
<dbReference type="AlphaFoldDB" id="A0A6L3ZKN6"/>
<dbReference type="Proteomes" id="UP000484164">
    <property type="component" value="Unassembled WGS sequence"/>
</dbReference>
<feature type="domain" description="Peptidase M48" evidence="8">
    <location>
        <begin position="93"/>
        <end position="283"/>
    </location>
</feature>
<organism evidence="9 10">
    <name type="scientific">Phaeocystidibacter marisrubri</name>
    <dbReference type="NCBI Taxonomy" id="1577780"/>
    <lineage>
        <taxon>Bacteria</taxon>
        <taxon>Pseudomonadati</taxon>
        <taxon>Bacteroidota</taxon>
        <taxon>Flavobacteriia</taxon>
        <taxon>Flavobacteriales</taxon>
        <taxon>Phaeocystidibacteraceae</taxon>
        <taxon>Phaeocystidibacter</taxon>
    </lineage>
</organism>
<dbReference type="CDD" id="cd07324">
    <property type="entry name" value="M48C_Oma1-like"/>
    <property type="match status" value="1"/>
</dbReference>
<evidence type="ECO:0000313" key="9">
    <source>
        <dbReference type="EMBL" id="KAB2818108.1"/>
    </source>
</evidence>